<feature type="transmembrane region" description="Helical" evidence="2">
    <location>
        <begin position="232"/>
        <end position="255"/>
    </location>
</feature>
<organism evidence="3 4">
    <name type="scientific">Algoriphagus oliviformis</name>
    <dbReference type="NCBI Taxonomy" id="2811231"/>
    <lineage>
        <taxon>Bacteria</taxon>
        <taxon>Pseudomonadati</taxon>
        <taxon>Bacteroidota</taxon>
        <taxon>Cytophagia</taxon>
        <taxon>Cytophagales</taxon>
        <taxon>Cyclobacteriaceae</taxon>
        <taxon>Algoriphagus</taxon>
    </lineage>
</organism>
<name>A0ABS3C0Z6_9BACT</name>
<evidence type="ECO:0000313" key="3">
    <source>
        <dbReference type="EMBL" id="MBN7810756.1"/>
    </source>
</evidence>
<comment type="caution">
    <text evidence="3">The sequence shown here is derived from an EMBL/GenBank/DDBJ whole genome shotgun (WGS) entry which is preliminary data.</text>
</comment>
<feature type="transmembrane region" description="Helical" evidence="2">
    <location>
        <begin position="329"/>
        <end position="349"/>
    </location>
</feature>
<feature type="transmembrane region" description="Helical" evidence="2">
    <location>
        <begin position="60"/>
        <end position="82"/>
    </location>
</feature>
<feature type="transmembrane region" description="Helical" evidence="2">
    <location>
        <begin position="206"/>
        <end position="225"/>
    </location>
</feature>
<evidence type="ECO:0000256" key="2">
    <source>
        <dbReference type="SAM" id="Phobius"/>
    </source>
</evidence>
<dbReference type="PANTHER" id="PTHR36838:SF3">
    <property type="entry name" value="TRANSPORTER AUXIN EFFLUX CARRIER EC FAMILY"/>
    <property type="match status" value="1"/>
</dbReference>
<keyword evidence="2" id="KW-1133">Transmembrane helix</keyword>
<feature type="transmembrane region" description="Helical" evidence="2">
    <location>
        <begin position="301"/>
        <end position="323"/>
    </location>
</feature>
<evidence type="ECO:0000313" key="4">
    <source>
        <dbReference type="Proteomes" id="UP000664317"/>
    </source>
</evidence>
<keyword evidence="2" id="KW-0812">Transmembrane</keyword>
<keyword evidence="4" id="KW-1185">Reference proteome</keyword>
<feature type="transmembrane region" description="Helical" evidence="2">
    <location>
        <begin position="34"/>
        <end position="54"/>
    </location>
</feature>
<protein>
    <submittedName>
        <fullName evidence="3">Permease</fullName>
    </submittedName>
</protein>
<dbReference type="RefSeq" id="WP_206577529.1">
    <property type="nucleotide sequence ID" value="NZ_JAFKCT010000002.1"/>
</dbReference>
<accession>A0ABS3C0Z6</accession>
<feature type="transmembrane region" description="Helical" evidence="2">
    <location>
        <begin position="94"/>
        <end position="115"/>
    </location>
</feature>
<gene>
    <name evidence="3" type="ORF">J0A68_07310</name>
</gene>
<proteinExistence type="predicted"/>
<feature type="transmembrane region" description="Helical" evidence="2">
    <location>
        <begin position="261"/>
        <end position="280"/>
    </location>
</feature>
<dbReference type="PANTHER" id="PTHR36838">
    <property type="entry name" value="AUXIN EFFLUX CARRIER FAMILY PROTEIN"/>
    <property type="match status" value="1"/>
</dbReference>
<feature type="transmembrane region" description="Helical" evidence="2">
    <location>
        <begin position="6"/>
        <end position="22"/>
    </location>
</feature>
<sequence length="378" mass="41368">MPSAIQTSISLLLMIFLGYLLRGKLEKEEHRKGIKVVILDLALPAMIFVAMMGVKMDAELLFLPIAVLLWNGLMLGAGYLGLPLMGVSKDSPQYRTWLLLLPSLAPGLSCFPFLIEYLGEDALAWGALSDFGNKIFVLLISYFIAMTWFYRSSRVSQESSGEKARQLLLAMLKEPINMVLVLSVLLLGLGWTMQDLPKALGETVQMLKGVMTPLILLFIGMSVILKWQQIQSILFLLMLRAGLSLLVSGLIVSVVSLPTESAVLLAVVFPLSSCSFWPFAHMSAIRQMETKRGVGSRTFDLDLGINILAVSLPFSTLLILGIFSAGDYFVSPVAVVGLGAALIFVPLMAKVVSYIRGLDFSVDLVRNQGLKNSSTESR</sequence>
<dbReference type="Proteomes" id="UP000664317">
    <property type="component" value="Unassembled WGS sequence"/>
</dbReference>
<dbReference type="EMBL" id="JAFKCT010000002">
    <property type="protein sequence ID" value="MBN7810756.1"/>
    <property type="molecule type" value="Genomic_DNA"/>
</dbReference>
<evidence type="ECO:0000256" key="1">
    <source>
        <dbReference type="ARBA" id="ARBA00022448"/>
    </source>
</evidence>
<keyword evidence="1" id="KW-0813">Transport</keyword>
<reference evidence="3 4" key="1">
    <citation type="submission" date="2021-03" db="EMBL/GenBank/DDBJ databases">
        <title>novel species isolated from a fishpond in China.</title>
        <authorList>
            <person name="Lu H."/>
            <person name="Cai Z."/>
        </authorList>
    </citation>
    <scope>NUCLEOTIDE SEQUENCE [LARGE SCALE GENOMIC DNA]</scope>
    <source>
        <strain evidence="3 4">H41</strain>
    </source>
</reference>
<keyword evidence="2" id="KW-0472">Membrane</keyword>
<feature type="transmembrane region" description="Helical" evidence="2">
    <location>
        <begin position="174"/>
        <end position="194"/>
    </location>
</feature>